<evidence type="ECO:0000313" key="2">
    <source>
        <dbReference type="EMBL" id="AOH85578.1"/>
    </source>
</evidence>
<dbReference type="EMBL" id="CP014168">
    <property type="protein sequence ID" value="AOH85578.1"/>
    <property type="molecule type" value="Genomic_DNA"/>
</dbReference>
<dbReference type="KEGG" id="span:AWL63_18195"/>
<evidence type="ECO:0000256" key="1">
    <source>
        <dbReference type="SAM" id="MobiDB-lite"/>
    </source>
</evidence>
<proteinExistence type="predicted"/>
<sequence>MDMTRDQLIDFLIDDTFDTCRQDDGYMRSILREHWTGMSDEEIQRSYHDLAPESSEEPPDDGDAAPKTTILRFRPQAWIRDYAVDTDPDHPDTWEVPVSLLLERFPTRESWHQHGNDRDDIRFEGSAPAWVRDWTGPFEVEILDDTIWQMGDGR</sequence>
<dbReference type="Proteomes" id="UP000094256">
    <property type="component" value="Chromosome"/>
</dbReference>
<dbReference type="AlphaFoldDB" id="A0A1B3ZDS3"/>
<gene>
    <name evidence="2" type="ORF">AWL63_18195</name>
</gene>
<dbReference type="STRING" id="1560345.AWL63_18195"/>
<organism evidence="2 3">
    <name type="scientific">Sphingomonas panacis</name>
    <dbReference type="NCBI Taxonomy" id="1560345"/>
    <lineage>
        <taxon>Bacteria</taxon>
        <taxon>Pseudomonadati</taxon>
        <taxon>Pseudomonadota</taxon>
        <taxon>Alphaproteobacteria</taxon>
        <taxon>Sphingomonadales</taxon>
        <taxon>Sphingomonadaceae</taxon>
        <taxon>Sphingomonas</taxon>
    </lineage>
</organism>
<feature type="compositionally biased region" description="Acidic residues" evidence="1">
    <location>
        <begin position="54"/>
        <end position="63"/>
    </location>
</feature>
<protein>
    <submittedName>
        <fullName evidence="2">Uncharacterized protein</fullName>
    </submittedName>
</protein>
<evidence type="ECO:0000313" key="3">
    <source>
        <dbReference type="Proteomes" id="UP000094256"/>
    </source>
</evidence>
<accession>A0A1B3ZDS3</accession>
<name>A0A1B3ZDS3_9SPHN</name>
<keyword evidence="3" id="KW-1185">Reference proteome</keyword>
<reference evidence="2 3" key="1">
    <citation type="submission" date="2016-01" db="EMBL/GenBank/DDBJ databases">
        <title>Complete genome and mega plasmid sequence of Sphingomonas panacis DCY99 elicits systemic resistance in rice to Xanthomonas oryzae.</title>
        <authorList>
            <person name="Kim Y.J."/>
            <person name="Yang D.C."/>
            <person name="Sing P."/>
        </authorList>
    </citation>
    <scope>NUCLEOTIDE SEQUENCE [LARGE SCALE GENOMIC DNA]</scope>
    <source>
        <strain evidence="2 3">DCY99</strain>
    </source>
</reference>
<feature type="region of interest" description="Disordered" evidence="1">
    <location>
        <begin position="47"/>
        <end position="68"/>
    </location>
</feature>
<dbReference type="RefSeq" id="WP_069206115.1">
    <property type="nucleotide sequence ID" value="NZ_CP014168.1"/>
</dbReference>
<dbReference type="OrthoDB" id="7475507at2"/>